<accession>A0ABU5VWI9</accession>
<evidence type="ECO:0000256" key="1">
    <source>
        <dbReference type="SAM" id="SignalP"/>
    </source>
</evidence>
<feature type="signal peptide" evidence="1">
    <location>
        <begin position="1"/>
        <end position="20"/>
    </location>
</feature>
<reference evidence="2 3" key="1">
    <citation type="submission" date="2023-11" db="EMBL/GenBank/DDBJ databases">
        <title>A Novel Polar Bacteriovorax (B. antarcticus) Isolated from the Biocrust in Antarctica.</title>
        <authorList>
            <person name="Mun W."/>
            <person name="Choi S.Y."/>
            <person name="Mitchell R.J."/>
        </authorList>
    </citation>
    <scope>NUCLEOTIDE SEQUENCE [LARGE SCALE GENOMIC DNA]</scope>
    <source>
        <strain evidence="2 3">PP10</strain>
    </source>
</reference>
<dbReference type="Proteomes" id="UP001302274">
    <property type="component" value="Unassembled WGS sequence"/>
</dbReference>
<dbReference type="RefSeq" id="WP_323576624.1">
    <property type="nucleotide sequence ID" value="NZ_JAYGJQ010000002.1"/>
</dbReference>
<keyword evidence="3" id="KW-1185">Reference proteome</keyword>
<proteinExistence type="predicted"/>
<sequence>MKKLLTVGTALLLLSTSAFATESRLLALGMNETDNEGMYYIQDGRNIFLNSAYVNLYADQLVTEYGSNGLTVGAGQSLDTNHRPKAQGGVFKKIGGLTYGVYYGNESNTSSLLRVAATRSGTAPAVALPTADNQIDVFVGGDAGIKWGANATYAHSNNDATLVKETGIATRFGVIGSNWDAHANISLKSSSESPFTTGTQEFKGKLGFQLGGSYLFDFARAFGYVKHYGWEQKATGTTDVKGDFTSYYVGIGKEYAVNEGGKIFAAISAKKTDINLKYATKGEVRHLIVPVNIGYEAVATEWLTLRGSIVQNLWGTRDNKRLTIGATDLSNTAATLIGNIYGTTGKATLANSTEVNAGATLTFGQVAVDGMLGLTSNNRTSGSNGAGTTANKNQGMLAFDNLATRVGLTYKF</sequence>
<gene>
    <name evidence="2" type="ORF">SHI21_11005</name>
</gene>
<protein>
    <submittedName>
        <fullName evidence="2">Uncharacterized protein</fullName>
    </submittedName>
</protein>
<keyword evidence="1" id="KW-0732">Signal</keyword>
<comment type="caution">
    <text evidence="2">The sequence shown here is derived from an EMBL/GenBank/DDBJ whole genome shotgun (WGS) entry which is preliminary data.</text>
</comment>
<name>A0ABU5VWI9_9BACT</name>
<evidence type="ECO:0000313" key="2">
    <source>
        <dbReference type="EMBL" id="MEA9356738.1"/>
    </source>
</evidence>
<feature type="chain" id="PRO_5047141313" evidence="1">
    <location>
        <begin position="21"/>
        <end position="412"/>
    </location>
</feature>
<evidence type="ECO:0000313" key="3">
    <source>
        <dbReference type="Proteomes" id="UP001302274"/>
    </source>
</evidence>
<organism evidence="2 3">
    <name type="scientific">Bacteriovorax antarcticus</name>
    <dbReference type="NCBI Taxonomy" id="3088717"/>
    <lineage>
        <taxon>Bacteria</taxon>
        <taxon>Pseudomonadati</taxon>
        <taxon>Bdellovibrionota</taxon>
        <taxon>Bacteriovoracia</taxon>
        <taxon>Bacteriovoracales</taxon>
        <taxon>Bacteriovoracaceae</taxon>
        <taxon>Bacteriovorax</taxon>
    </lineage>
</organism>
<dbReference type="EMBL" id="JAYGJQ010000002">
    <property type="protein sequence ID" value="MEA9356738.1"/>
    <property type="molecule type" value="Genomic_DNA"/>
</dbReference>